<evidence type="ECO:0000313" key="2">
    <source>
        <dbReference type="Proteomes" id="UP000003244"/>
    </source>
</evidence>
<dbReference type="NCBIfam" id="TIGR01484">
    <property type="entry name" value="HAD-SF-IIB"/>
    <property type="match status" value="1"/>
</dbReference>
<dbReference type="Gene3D" id="3.30.1240.10">
    <property type="match status" value="1"/>
</dbReference>
<dbReference type="GO" id="GO:0000287">
    <property type="term" value="F:magnesium ion binding"/>
    <property type="evidence" value="ECO:0007669"/>
    <property type="project" value="TreeGrafter"/>
</dbReference>
<organism evidence="1 2">
    <name type="scientific">Peptostreptococcus stomatis DSM 17678</name>
    <dbReference type="NCBI Taxonomy" id="596315"/>
    <lineage>
        <taxon>Bacteria</taxon>
        <taxon>Bacillati</taxon>
        <taxon>Bacillota</taxon>
        <taxon>Clostridia</taxon>
        <taxon>Peptostreptococcales</taxon>
        <taxon>Peptostreptococcaceae</taxon>
        <taxon>Peptostreptococcus</taxon>
    </lineage>
</organism>
<keyword evidence="2" id="KW-1185">Reference proteome</keyword>
<dbReference type="eggNOG" id="COG0561">
    <property type="taxonomic scope" value="Bacteria"/>
</dbReference>
<dbReference type="InterPro" id="IPR000150">
    <property type="entry name" value="Cof"/>
</dbReference>
<dbReference type="OrthoDB" id="9781413at2"/>
<dbReference type="PANTHER" id="PTHR10000:SF53">
    <property type="entry name" value="5-AMINO-6-(5-PHOSPHO-D-RIBITYLAMINO)URACIL PHOSPHATASE YBJI-RELATED"/>
    <property type="match status" value="1"/>
</dbReference>
<dbReference type="InterPro" id="IPR023214">
    <property type="entry name" value="HAD_sf"/>
</dbReference>
<dbReference type="InterPro" id="IPR006379">
    <property type="entry name" value="HAD-SF_hydro_IIB"/>
</dbReference>
<dbReference type="InterPro" id="IPR036412">
    <property type="entry name" value="HAD-like_sf"/>
</dbReference>
<dbReference type="EMBL" id="ADGQ01000044">
    <property type="protein sequence ID" value="EFM64846.1"/>
    <property type="molecule type" value="Genomic_DNA"/>
</dbReference>
<dbReference type="GO" id="GO:0016791">
    <property type="term" value="F:phosphatase activity"/>
    <property type="evidence" value="ECO:0007669"/>
    <property type="project" value="UniProtKB-ARBA"/>
</dbReference>
<dbReference type="SFLD" id="SFLDS00003">
    <property type="entry name" value="Haloacid_Dehalogenase"/>
    <property type="match status" value="1"/>
</dbReference>
<dbReference type="PROSITE" id="PS01229">
    <property type="entry name" value="COF_2"/>
    <property type="match status" value="1"/>
</dbReference>
<keyword evidence="1" id="KW-0378">Hydrolase</keyword>
<dbReference type="CDD" id="cd07518">
    <property type="entry name" value="HAD_YbiV-Like"/>
    <property type="match status" value="1"/>
</dbReference>
<dbReference type="GeneID" id="84800510"/>
<dbReference type="Pfam" id="PF08282">
    <property type="entry name" value="Hydrolase_3"/>
    <property type="match status" value="1"/>
</dbReference>
<dbReference type="NCBIfam" id="TIGR00099">
    <property type="entry name" value="Cof-subfamily"/>
    <property type="match status" value="1"/>
</dbReference>
<accession>E0E2P7</accession>
<dbReference type="SFLD" id="SFLDG01144">
    <property type="entry name" value="C2.B.4:_PGP_Like"/>
    <property type="match status" value="1"/>
</dbReference>
<reference evidence="1 2" key="1">
    <citation type="submission" date="2010-08" db="EMBL/GenBank/DDBJ databases">
        <authorList>
            <person name="Harkins D.M."/>
            <person name="Madupu R."/>
            <person name="Durkin A.S."/>
            <person name="Torralba M."/>
            <person name="Methe B."/>
            <person name="Sutton G.G."/>
            <person name="Nelson K.E."/>
        </authorList>
    </citation>
    <scope>NUCLEOTIDE SEQUENCE [LARGE SCALE GENOMIC DNA]</scope>
    <source>
        <strain evidence="1 2">DSM 17678</strain>
    </source>
</reference>
<dbReference type="PANTHER" id="PTHR10000">
    <property type="entry name" value="PHOSPHOSERINE PHOSPHATASE"/>
    <property type="match status" value="1"/>
</dbReference>
<dbReference type="Gene3D" id="3.40.50.1000">
    <property type="entry name" value="HAD superfamily/HAD-like"/>
    <property type="match status" value="1"/>
</dbReference>
<gene>
    <name evidence="1" type="ORF">HMPREF0634_0337</name>
</gene>
<dbReference type="AlphaFoldDB" id="E0E2P7"/>
<dbReference type="SFLD" id="SFLDG01140">
    <property type="entry name" value="C2.B:_Phosphomannomutase_and_P"/>
    <property type="match status" value="1"/>
</dbReference>
<dbReference type="SUPFAM" id="SSF56784">
    <property type="entry name" value="HAD-like"/>
    <property type="match status" value="1"/>
</dbReference>
<evidence type="ECO:0000313" key="1">
    <source>
        <dbReference type="EMBL" id="EFM64846.1"/>
    </source>
</evidence>
<protein>
    <submittedName>
        <fullName evidence="1">Cof-like hydrolase</fullName>
    </submittedName>
</protein>
<dbReference type="RefSeq" id="WP_007789247.1">
    <property type="nucleotide sequence ID" value="NZ_ADGQ01000044.1"/>
</dbReference>
<dbReference type="Proteomes" id="UP000003244">
    <property type="component" value="Unassembled WGS sequence"/>
</dbReference>
<comment type="caution">
    <text evidence="1">The sequence shown here is derived from an EMBL/GenBank/DDBJ whole genome shotgun (WGS) entry which is preliminary data.</text>
</comment>
<dbReference type="STRING" id="596315.HMPREF0634_0337"/>
<sequence>MVKLISVDMDGTFLNDDKEMSPEFDKVFKALKEKNVKFCAASGRQLASLKTVFDKYKDQMLFVAENGAVMEIDGQPIVNATLTREISDKFLARLKELDDMRILYCTSDYSYIDRTDDESMENARIYLPKFEIVKDVTHIEELPVKISVHSKNGYYNDFKLLVEEFSDEASICTSGFDWLDIVPKGTNKGTAIAKMQAMLGISPKETMAFGDQMNDFEMINQAYHSYAMDNAIDKIKQIARYTAPSNNEFGVVSTLKEVFAID</sequence>
<name>E0E2P7_9FIRM</name>
<dbReference type="GO" id="GO:0005829">
    <property type="term" value="C:cytosol"/>
    <property type="evidence" value="ECO:0007669"/>
    <property type="project" value="TreeGrafter"/>
</dbReference>
<proteinExistence type="predicted"/>